<evidence type="ECO:0000313" key="2">
    <source>
        <dbReference type="EMBL" id="KAK3052666.1"/>
    </source>
</evidence>
<dbReference type="PANTHER" id="PTHR11695">
    <property type="entry name" value="ALCOHOL DEHYDROGENASE RELATED"/>
    <property type="match status" value="1"/>
</dbReference>
<dbReference type="SUPFAM" id="SSF50129">
    <property type="entry name" value="GroES-like"/>
    <property type="match status" value="1"/>
</dbReference>
<feature type="domain" description="Enoyl reductase (ER)" evidence="1">
    <location>
        <begin position="8"/>
        <end position="300"/>
    </location>
</feature>
<evidence type="ECO:0000259" key="1">
    <source>
        <dbReference type="SMART" id="SM00829"/>
    </source>
</evidence>
<dbReference type="InterPro" id="IPR013154">
    <property type="entry name" value="ADH-like_N"/>
</dbReference>
<dbReference type="Gene3D" id="3.90.180.10">
    <property type="entry name" value="Medium-chain alcohol dehydrogenases, catalytic domain"/>
    <property type="match status" value="1"/>
</dbReference>
<proteinExistence type="predicted"/>
<accession>A0AAJ0DLU6</accession>
<dbReference type="PANTHER" id="PTHR11695:SF647">
    <property type="entry name" value="ENOYL REDUCTASE (ER) DOMAIN-CONTAINING PROTEIN"/>
    <property type="match status" value="1"/>
</dbReference>
<dbReference type="Proteomes" id="UP001271007">
    <property type="component" value="Unassembled WGS sequence"/>
</dbReference>
<comment type="caution">
    <text evidence="2">The sequence shown here is derived from an EMBL/GenBank/DDBJ whole genome shotgun (WGS) entry which is preliminary data.</text>
</comment>
<sequence length="303" mass="32113">MKALRYHKDGFQLEHVPTPTPGPKDVLIKVHAVAITADELTWPETTKREAPIPGHDIAGTVASVGSEVKGSIAEGDNVFALTSFSRDGGAAEYMVASYLEIALMPQMSFEEAAAIPTSALWVYQALRDHVHANSGQKVLVTGAGETLGGVGVMAVQLARAAQLIVSATCSADKTDLVKSLGASQVFNYHKTSMDCLSHDYDLVIDCVGGETLTQSFKLLKGGGQLISVARPPTLDEKASRPDVDASFFIVDPDGDELASIARMCDRGQIKPVLQTVLPLEEGAKGFEMLAGGHTKGKIVLKVV</sequence>
<dbReference type="GO" id="GO:0016491">
    <property type="term" value="F:oxidoreductase activity"/>
    <property type="evidence" value="ECO:0007669"/>
    <property type="project" value="InterPro"/>
</dbReference>
<organism evidence="2 3">
    <name type="scientific">Extremus antarcticus</name>
    <dbReference type="NCBI Taxonomy" id="702011"/>
    <lineage>
        <taxon>Eukaryota</taxon>
        <taxon>Fungi</taxon>
        <taxon>Dikarya</taxon>
        <taxon>Ascomycota</taxon>
        <taxon>Pezizomycotina</taxon>
        <taxon>Dothideomycetes</taxon>
        <taxon>Dothideomycetidae</taxon>
        <taxon>Mycosphaerellales</taxon>
        <taxon>Extremaceae</taxon>
        <taxon>Extremus</taxon>
    </lineage>
</organism>
<dbReference type="InterPro" id="IPR036291">
    <property type="entry name" value="NAD(P)-bd_dom_sf"/>
</dbReference>
<dbReference type="Gene3D" id="3.40.50.720">
    <property type="entry name" value="NAD(P)-binding Rossmann-like Domain"/>
    <property type="match status" value="1"/>
</dbReference>
<dbReference type="EMBL" id="JAWDJX010000019">
    <property type="protein sequence ID" value="KAK3052666.1"/>
    <property type="molecule type" value="Genomic_DNA"/>
</dbReference>
<dbReference type="SUPFAM" id="SSF51735">
    <property type="entry name" value="NAD(P)-binding Rossmann-fold domains"/>
    <property type="match status" value="1"/>
</dbReference>
<protein>
    <recommendedName>
        <fullName evidence="1">Enoyl reductase (ER) domain-containing protein</fullName>
    </recommendedName>
</protein>
<dbReference type="InterPro" id="IPR050700">
    <property type="entry name" value="YIM1/Zinc_Alcohol_DH_Fams"/>
</dbReference>
<dbReference type="SMART" id="SM00829">
    <property type="entry name" value="PKS_ER"/>
    <property type="match status" value="1"/>
</dbReference>
<reference evidence="2" key="1">
    <citation type="submission" date="2023-04" db="EMBL/GenBank/DDBJ databases">
        <title>Black Yeasts Isolated from many extreme environments.</title>
        <authorList>
            <person name="Coleine C."/>
            <person name="Stajich J.E."/>
            <person name="Selbmann L."/>
        </authorList>
    </citation>
    <scope>NUCLEOTIDE SEQUENCE</scope>
    <source>
        <strain evidence="2">CCFEE 5312</strain>
    </source>
</reference>
<dbReference type="AlphaFoldDB" id="A0AAJ0DLU6"/>
<evidence type="ECO:0000313" key="3">
    <source>
        <dbReference type="Proteomes" id="UP001271007"/>
    </source>
</evidence>
<dbReference type="Pfam" id="PF08240">
    <property type="entry name" value="ADH_N"/>
    <property type="match status" value="1"/>
</dbReference>
<dbReference type="CDD" id="cd05289">
    <property type="entry name" value="MDR_like_2"/>
    <property type="match status" value="1"/>
</dbReference>
<keyword evidence="3" id="KW-1185">Reference proteome</keyword>
<dbReference type="InterPro" id="IPR011032">
    <property type="entry name" value="GroES-like_sf"/>
</dbReference>
<gene>
    <name evidence="2" type="ORF">LTR09_006147</name>
</gene>
<dbReference type="InterPro" id="IPR020843">
    <property type="entry name" value="ER"/>
</dbReference>
<name>A0AAJ0DLU6_9PEZI</name>
<dbReference type="GO" id="GO:0005739">
    <property type="term" value="C:mitochondrion"/>
    <property type="evidence" value="ECO:0007669"/>
    <property type="project" value="TreeGrafter"/>
</dbReference>
<dbReference type="Pfam" id="PF13602">
    <property type="entry name" value="ADH_zinc_N_2"/>
    <property type="match status" value="1"/>
</dbReference>